<gene>
    <name evidence="1" type="ORF">HNQ03_000451</name>
</gene>
<evidence type="ECO:0000313" key="2">
    <source>
        <dbReference type="Proteomes" id="UP000610746"/>
    </source>
</evidence>
<protein>
    <submittedName>
        <fullName evidence="1">Uncharacterized protein</fullName>
    </submittedName>
</protein>
<dbReference type="Proteomes" id="UP000610746">
    <property type="component" value="Unassembled WGS sequence"/>
</dbReference>
<accession>A0A8J8G620</accession>
<dbReference type="EMBL" id="JABSNO010000002">
    <property type="protein sequence ID" value="NRS91385.1"/>
    <property type="molecule type" value="Genomic_DNA"/>
</dbReference>
<dbReference type="RefSeq" id="WP_173778014.1">
    <property type="nucleotide sequence ID" value="NZ_JABSNO010000002.1"/>
</dbReference>
<evidence type="ECO:0000313" key="1">
    <source>
        <dbReference type="EMBL" id="NRS91385.1"/>
    </source>
</evidence>
<name>A0A8J8G620_9FLAO</name>
<organism evidence="1 2">
    <name type="scientific">Frigoriflavimonas asaccharolytica</name>
    <dbReference type="NCBI Taxonomy" id="2735899"/>
    <lineage>
        <taxon>Bacteria</taxon>
        <taxon>Pseudomonadati</taxon>
        <taxon>Bacteroidota</taxon>
        <taxon>Flavobacteriia</taxon>
        <taxon>Flavobacteriales</taxon>
        <taxon>Weeksellaceae</taxon>
        <taxon>Frigoriflavimonas</taxon>
    </lineage>
</organism>
<dbReference type="AlphaFoldDB" id="A0A8J8G620"/>
<keyword evidence="2" id="KW-1185">Reference proteome</keyword>
<sequence length="77" mass="9305">MNTLILHFNDNIAKKLKTVLATFSEKDLQVEEKKDQQFLQTKRELEEDYAYSQWPDAELYTIEDVKQHYNIVKKLRE</sequence>
<reference evidence="1" key="1">
    <citation type="submission" date="2020-05" db="EMBL/GenBank/DDBJ databases">
        <title>Genomic Encyclopedia of Type Strains, Phase IV (KMG-V): Genome sequencing to study the core and pangenomes of soil and plant-associated prokaryotes.</title>
        <authorList>
            <person name="Whitman W."/>
        </authorList>
    </citation>
    <scope>NUCLEOTIDE SEQUENCE</scope>
    <source>
        <strain evidence="1">16F</strain>
    </source>
</reference>
<comment type="caution">
    <text evidence="1">The sequence shown here is derived from an EMBL/GenBank/DDBJ whole genome shotgun (WGS) entry which is preliminary data.</text>
</comment>
<proteinExistence type="predicted"/>